<name>A0A0F9DXP2_9ZZZZ</name>
<evidence type="ECO:0000256" key="1">
    <source>
        <dbReference type="SAM" id="MobiDB-lite"/>
    </source>
</evidence>
<protein>
    <submittedName>
        <fullName evidence="2">Uncharacterized protein</fullName>
    </submittedName>
</protein>
<feature type="region of interest" description="Disordered" evidence="1">
    <location>
        <begin position="1"/>
        <end position="28"/>
    </location>
</feature>
<comment type="caution">
    <text evidence="2">The sequence shown here is derived from an EMBL/GenBank/DDBJ whole genome shotgun (WGS) entry which is preliminary data.</text>
</comment>
<sequence length="359" mass="37746">MALLSVVAKRDPVKEEGDKKLKESDGVAADGAQDDQAFAVAFGPDNYDKLTKRIMAAPYRQAYQAAGAIVKALESKQMNFPGNLEEHLKKAHAAVHGREMWDARYGDVCDLLKRARKLLHDIEKTAEVAEQGEGAPQVMGKADPVDKAGPPGPGYGPPRHLQSGKGMGVSGAGGVAKPGWAKTDQPIPGGGSKKPVTPQVAPGPALGTAPLGVAPKKTPPGERMKALRKDKAEMLPVPRTSVPSVPGKPGTIKPAKLQTPRQAAATKQKFARDQWGGKAIHKVGTGTYGIGRRTGPPERGPRPGQKPETFMGKPVSPATPSSRTGMRPAGWGTPAEQRRGGAQKALRKAVTAAVRQTGR</sequence>
<dbReference type="AlphaFoldDB" id="A0A0F9DXP2"/>
<evidence type="ECO:0000313" key="2">
    <source>
        <dbReference type="EMBL" id="KKL58596.1"/>
    </source>
</evidence>
<proteinExistence type="predicted"/>
<feature type="compositionally biased region" description="Basic and acidic residues" evidence="1">
    <location>
        <begin position="8"/>
        <end position="25"/>
    </location>
</feature>
<feature type="compositionally biased region" description="Gly residues" evidence="1">
    <location>
        <begin position="165"/>
        <end position="176"/>
    </location>
</feature>
<organism evidence="2">
    <name type="scientific">marine sediment metagenome</name>
    <dbReference type="NCBI Taxonomy" id="412755"/>
    <lineage>
        <taxon>unclassified sequences</taxon>
        <taxon>metagenomes</taxon>
        <taxon>ecological metagenomes</taxon>
    </lineage>
</organism>
<feature type="region of interest" description="Disordered" evidence="1">
    <location>
        <begin position="130"/>
        <end position="359"/>
    </location>
</feature>
<dbReference type="EMBL" id="LAZR01029766">
    <property type="protein sequence ID" value="KKL58596.1"/>
    <property type="molecule type" value="Genomic_DNA"/>
</dbReference>
<feature type="compositionally biased region" description="Basic and acidic residues" evidence="1">
    <location>
        <begin position="219"/>
        <end position="233"/>
    </location>
</feature>
<reference evidence="2" key="1">
    <citation type="journal article" date="2015" name="Nature">
        <title>Complex archaea that bridge the gap between prokaryotes and eukaryotes.</title>
        <authorList>
            <person name="Spang A."/>
            <person name="Saw J.H."/>
            <person name="Jorgensen S.L."/>
            <person name="Zaremba-Niedzwiedzka K."/>
            <person name="Martijn J."/>
            <person name="Lind A.E."/>
            <person name="van Eijk R."/>
            <person name="Schleper C."/>
            <person name="Guy L."/>
            <person name="Ettema T.J."/>
        </authorList>
    </citation>
    <scope>NUCLEOTIDE SEQUENCE</scope>
</reference>
<gene>
    <name evidence="2" type="ORF">LCGC14_2223790</name>
</gene>
<accession>A0A0F9DXP2</accession>